<evidence type="ECO:0000313" key="11">
    <source>
        <dbReference type="EMBL" id="GBG17999.1"/>
    </source>
</evidence>
<evidence type="ECO:0000313" key="12">
    <source>
        <dbReference type="Proteomes" id="UP000245124"/>
    </source>
</evidence>
<dbReference type="PANTHER" id="PTHR30347:SF1">
    <property type="entry name" value="MECHANOSENSITIVE CHANNEL MSCK"/>
    <property type="match status" value="1"/>
</dbReference>
<feature type="transmembrane region" description="Helical" evidence="7">
    <location>
        <begin position="298"/>
        <end position="316"/>
    </location>
</feature>
<dbReference type="SUPFAM" id="SSF50182">
    <property type="entry name" value="Sm-like ribonucleoproteins"/>
    <property type="match status" value="1"/>
</dbReference>
<evidence type="ECO:0000259" key="10">
    <source>
        <dbReference type="Pfam" id="PF21088"/>
    </source>
</evidence>
<dbReference type="Proteomes" id="UP000245124">
    <property type="component" value="Unassembled WGS sequence"/>
</dbReference>
<dbReference type="EMBL" id="BDUD01000001">
    <property type="protein sequence ID" value="GBG17999.1"/>
    <property type="molecule type" value="Genomic_DNA"/>
</dbReference>
<dbReference type="InterPro" id="IPR011066">
    <property type="entry name" value="MscS_channel_C_sf"/>
</dbReference>
<dbReference type="GO" id="GO:0005886">
    <property type="term" value="C:plasma membrane"/>
    <property type="evidence" value="ECO:0007669"/>
    <property type="project" value="UniProtKB-SubCell"/>
</dbReference>
<evidence type="ECO:0000259" key="9">
    <source>
        <dbReference type="Pfam" id="PF21082"/>
    </source>
</evidence>
<keyword evidence="4 7" id="KW-0812">Transmembrane</keyword>
<protein>
    <submittedName>
        <fullName evidence="11">MscS mechanosensitive ion channel family protein</fullName>
    </submittedName>
</protein>
<evidence type="ECO:0000256" key="4">
    <source>
        <dbReference type="ARBA" id="ARBA00022692"/>
    </source>
</evidence>
<keyword evidence="12" id="KW-1185">Reference proteome</keyword>
<dbReference type="InterPro" id="IPR023408">
    <property type="entry name" value="MscS_beta-dom_sf"/>
</dbReference>
<evidence type="ECO:0000256" key="3">
    <source>
        <dbReference type="ARBA" id="ARBA00022475"/>
    </source>
</evidence>
<dbReference type="OrthoDB" id="9809206at2"/>
<evidence type="ECO:0000256" key="1">
    <source>
        <dbReference type="ARBA" id="ARBA00004651"/>
    </source>
</evidence>
<dbReference type="SUPFAM" id="SSF82861">
    <property type="entry name" value="Mechanosensitive channel protein MscS (YggB), transmembrane region"/>
    <property type="match status" value="1"/>
</dbReference>
<feature type="domain" description="Mechanosensitive ion channel MscS" evidence="8">
    <location>
        <begin position="339"/>
        <end position="406"/>
    </location>
</feature>
<dbReference type="Gene3D" id="2.30.30.60">
    <property type="match status" value="1"/>
</dbReference>
<dbReference type="Pfam" id="PF21088">
    <property type="entry name" value="MS_channel_1st"/>
    <property type="match status" value="1"/>
</dbReference>
<name>A0A2R5FJ52_NOSCO</name>
<dbReference type="Pfam" id="PF00924">
    <property type="entry name" value="MS_channel_2nd"/>
    <property type="match status" value="1"/>
</dbReference>
<proteinExistence type="inferred from homology"/>
<dbReference type="PROSITE" id="PS01246">
    <property type="entry name" value="UPF0003"/>
    <property type="match status" value="1"/>
</dbReference>
<dbReference type="InterPro" id="IPR049278">
    <property type="entry name" value="MS_channel_C"/>
</dbReference>
<keyword evidence="3" id="KW-1003">Cell membrane</keyword>
<evidence type="ECO:0000256" key="5">
    <source>
        <dbReference type="ARBA" id="ARBA00022989"/>
    </source>
</evidence>
<feature type="domain" description="Mechanosensitive ion channel MscS C-terminal" evidence="9">
    <location>
        <begin position="415"/>
        <end position="496"/>
    </location>
</feature>
<evidence type="ECO:0000256" key="7">
    <source>
        <dbReference type="SAM" id="Phobius"/>
    </source>
</evidence>
<evidence type="ECO:0000256" key="6">
    <source>
        <dbReference type="ARBA" id="ARBA00023136"/>
    </source>
</evidence>
<gene>
    <name evidence="11" type="ORF">NIES4072_16610</name>
</gene>
<dbReference type="Gene3D" id="3.30.70.100">
    <property type="match status" value="1"/>
</dbReference>
<evidence type="ECO:0000256" key="2">
    <source>
        <dbReference type="ARBA" id="ARBA00008017"/>
    </source>
</evidence>
<feature type="domain" description="Mechanosensitive ion channel transmembrane helices 2/3" evidence="10">
    <location>
        <begin position="298"/>
        <end position="338"/>
    </location>
</feature>
<dbReference type="InterPro" id="IPR006686">
    <property type="entry name" value="MscS_channel_CS"/>
</dbReference>
<keyword evidence="6 7" id="KW-0472">Membrane</keyword>
<evidence type="ECO:0000259" key="8">
    <source>
        <dbReference type="Pfam" id="PF00924"/>
    </source>
</evidence>
<dbReference type="GO" id="GO:0055085">
    <property type="term" value="P:transmembrane transport"/>
    <property type="evidence" value="ECO:0007669"/>
    <property type="project" value="InterPro"/>
</dbReference>
<dbReference type="Pfam" id="PF21082">
    <property type="entry name" value="MS_channel_3rd"/>
    <property type="match status" value="1"/>
</dbReference>
<comment type="similarity">
    <text evidence="2">Belongs to the MscS (TC 1.A.23) family.</text>
</comment>
<feature type="transmembrane region" description="Helical" evidence="7">
    <location>
        <begin position="147"/>
        <end position="166"/>
    </location>
</feature>
<reference evidence="11 12" key="1">
    <citation type="submission" date="2017-06" db="EMBL/GenBank/DDBJ databases">
        <title>Genome sequencing of cyanobaciteial culture collection at National Institute for Environmental Studies (NIES).</title>
        <authorList>
            <person name="Hirose Y."/>
            <person name="Shimura Y."/>
            <person name="Fujisawa T."/>
            <person name="Nakamura Y."/>
            <person name="Kawachi M."/>
        </authorList>
    </citation>
    <scope>NUCLEOTIDE SEQUENCE [LARGE SCALE GENOMIC DNA]</scope>
    <source>
        <strain evidence="11 12">NIES-4072</strain>
    </source>
</reference>
<accession>A0A2R5FJ52</accession>
<dbReference type="InterPro" id="IPR010920">
    <property type="entry name" value="LSM_dom_sf"/>
</dbReference>
<dbReference type="SUPFAM" id="SSF82689">
    <property type="entry name" value="Mechanosensitive channel protein MscS (YggB), C-terminal domain"/>
    <property type="match status" value="1"/>
</dbReference>
<dbReference type="PANTHER" id="PTHR30347">
    <property type="entry name" value="POTASSIUM CHANNEL RELATED"/>
    <property type="match status" value="1"/>
</dbReference>
<dbReference type="RefSeq" id="WP_109008099.1">
    <property type="nucleotide sequence ID" value="NZ_BDUD01000001.1"/>
</dbReference>
<organism evidence="11 12">
    <name type="scientific">Nostoc commune NIES-4072</name>
    <dbReference type="NCBI Taxonomy" id="2005467"/>
    <lineage>
        <taxon>Bacteria</taxon>
        <taxon>Bacillati</taxon>
        <taxon>Cyanobacteriota</taxon>
        <taxon>Cyanophyceae</taxon>
        <taxon>Nostocales</taxon>
        <taxon>Nostocaceae</taxon>
        <taxon>Nostoc</taxon>
    </lineage>
</organism>
<comment type="caution">
    <text evidence="11">The sequence shown here is derived from an EMBL/GenBank/DDBJ whole genome shotgun (WGS) entry which is preliminary data.</text>
</comment>
<sequence>MRSSHRLRLSSKYFNIIIAVLTFVLFIWLTPVVAQTPSKAPVILDGQELFKISDSGRYSAQERTKSINLQLKNAIQTSESVQVKIEKRNQLPTILLNDRYLLTVTEQDTVPGSTVDEQARIWGQQIEEALQQARLERTKTYLQQTTFVAVAILLITAGFTWLLGWIKHYFFRVASQRLTTPNNEIPNSELLKLLELFFKLVLASMRIALWISAILYITNLFPFTRQWSYQISNILITSFTSPILTLGKNPYSLTELIILIGLLFGLVIFAGTLTNFLRSRILSFTGINRGAQEAIVILFKYGLIFIGTLVLLQIWGLDISSLTILASALSVGIGFGLQDIAKNFGSGLVLVFERPIQVGDFVEVGEYTGTVERIGGRSTEIRTLDHVSIIVPNSRFLEKEVINWSHRNPISRLHLPVGVAYSSDPKVVQAALLEAASKHPNVLQAPSPLVLFKEFGDNSLNFELLVWTAEPNKQFLLKSDLYYNIYESLEQRQIEIPFPQLDLHLRSGTLEFTPEIQLALIQMFERLSNNKQRIDPIKPSQNQT</sequence>
<dbReference type="InterPro" id="IPR011014">
    <property type="entry name" value="MscS_channel_TM-2"/>
</dbReference>
<dbReference type="InterPro" id="IPR049142">
    <property type="entry name" value="MS_channel_1st"/>
</dbReference>
<keyword evidence="5 7" id="KW-1133">Transmembrane helix</keyword>
<dbReference type="InterPro" id="IPR006685">
    <property type="entry name" value="MscS_channel_2nd"/>
</dbReference>
<comment type="subcellular location">
    <subcellularLocation>
        <location evidence="1">Cell membrane</location>
        <topology evidence="1">Multi-pass membrane protein</topology>
    </subcellularLocation>
</comment>
<dbReference type="Gene3D" id="1.10.287.1260">
    <property type="match status" value="1"/>
</dbReference>
<feature type="transmembrane region" description="Helical" evidence="7">
    <location>
        <begin position="256"/>
        <end position="277"/>
    </location>
</feature>
<dbReference type="AlphaFoldDB" id="A0A2R5FJ52"/>
<dbReference type="InterPro" id="IPR052702">
    <property type="entry name" value="MscS-like_channel"/>
</dbReference>